<evidence type="ECO:0000256" key="11">
    <source>
        <dbReference type="ARBA" id="ARBA00022840"/>
    </source>
</evidence>
<name>A0AAE0YIU0_9GAST</name>
<dbReference type="NCBIfam" id="TIGR00152">
    <property type="entry name" value="dephospho-CoA kinase"/>
    <property type="match status" value="1"/>
</dbReference>
<dbReference type="Gene3D" id="3.40.50.300">
    <property type="entry name" value="P-loop containing nucleotide triphosphate hydrolases"/>
    <property type="match status" value="1"/>
</dbReference>
<dbReference type="CDD" id="cd02022">
    <property type="entry name" value="DPCK"/>
    <property type="match status" value="1"/>
</dbReference>
<dbReference type="GO" id="GO:0015937">
    <property type="term" value="P:coenzyme A biosynthetic process"/>
    <property type="evidence" value="ECO:0007669"/>
    <property type="project" value="InterPro"/>
</dbReference>
<evidence type="ECO:0000256" key="4">
    <source>
        <dbReference type="ARBA" id="ARBA00012392"/>
    </source>
</evidence>
<gene>
    <name evidence="23" type="ORF">RRG08_030333</name>
</gene>
<dbReference type="InterPro" id="IPR014729">
    <property type="entry name" value="Rossmann-like_a/b/a_fold"/>
</dbReference>
<dbReference type="GO" id="GO:0005524">
    <property type="term" value="F:ATP binding"/>
    <property type="evidence" value="ECO:0007669"/>
    <property type="project" value="UniProtKB-KW"/>
</dbReference>
<reference evidence="23" key="1">
    <citation type="journal article" date="2023" name="G3 (Bethesda)">
        <title>A reference genome for the long-term kleptoplast-retaining sea slug Elysia crispata morphotype clarki.</title>
        <authorList>
            <person name="Eastman K.E."/>
            <person name="Pendleton A.L."/>
            <person name="Shaikh M.A."/>
            <person name="Suttiyut T."/>
            <person name="Ogas R."/>
            <person name="Tomko P."/>
            <person name="Gavelis G."/>
            <person name="Widhalm J.R."/>
            <person name="Wisecaver J.H."/>
        </authorList>
    </citation>
    <scope>NUCLEOTIDE SEQUENCE</scope>
    <source>
        <strain evidence="23">ECLA1</strain>
    </source>
</reference>
<keyword evidence="13" id="KW-0511">Multifunctional enzyme</keyword>
<keyword evidence="11" id="KW-0067">ATP-binding</keyword>
<protein>
    <recommendedName>
        <fullName evidence="21">Bifunctional coenzyme A synthase</fullName>
        <ecNumber evidence="20">2.7.1.24</ecNumber>
        <ecNumber evidence="4">2.7.7.3</ecNumber>
    </recommendedName>
</protein>
<evidence type="ECO:0000256" key="18">
    <source>
        <dbReference type="ARBA" id="ARBA00060696"/>
    </source>
</evidence>
<comment type="catalytic activity">
    <reaction evidence="15">
        <text>3'-dephospho-CoA + ATP = ADP + CoA + H(+)</text>
        <dbReference type="Rhea" id="RHEA:18245"/>
        <dbReference type="ChEBI" id="CHEBI:15378"/>
        <dbReference type="ChEBI" id="CHEBI:30616"/>
        <dbReference type="ChEBI" id="CHEBI:57287"/>
        <dbReference type="ChEBI" id="CHEBI:57328"/>
        <dbReference type="ChEBI" id="CHEBI:456216"/>
        <dbReference type="EC" id="2.7.1.24"/>
    </reaction>
    <physiologicalReaction direction="left-to-right" evidence="15">
        <dbReference type="Rhea" id="RHEA:18246"/>
    </physiologicalReaction>
</comment>
<comment type="pathway">
    <text evidence="18">Cofactor biosynthesis; coenzyme A biosynthesis; CoA from (R)-pantothenate: step 5/5.</text>
</comment>
<evidence type="ECO:0000256" key="9">
    <source>
        <dbReference type="ARBA" id="ARBA00022741"/>
    </source>
</evidence>
<dbReference type="FunFam" id="3.40.50.620:FF:000089">
    <property type="entry name" value="Bifunctional coenzyme A synthase"/>
    <property type="match status" value="1"/>
</dbReference>
<proteinExistence type="inferred from homology"/>
<comment type="catalytic activity">
    <reaction evidence="14">
        <text>(R)-4'-phosphopantetheine + ATP + H(+) = 3'-dephospho-CoA + diphosphate</text>
        <dbReference type="Rhea" id="RHEA:19801"/>
        <dbReference type="ChEBI" id="CHEBI:15378"/>
        <dbReference type="ChEBI" id="CHEBI:30616"/>
        <dbReference type="ChEBI" id="CHEBI:33019"/>
        <dbReference type="ChEBI" id="CHEBI:57328"/>
        <dbReference type="ChEBI" id="CHEBI:61723"/>
        <dbReference type="EC" id="2.7.7.3"/>
    </reaction>
    <physiologicalReaction direction="left-to-right" evidence="14">
        <dbReference type="Rhea" id="RHEA:19802"/>
    </physiologicalReaction>
</comment>
<evidence type="ECO:0000256" key="10">
    <source>
        <dbReference type="ARBA" id="ARBA00022777"/>
    </source>
</evidence>
<dbReference type="EC" id="2.7.7.3" evidence="4"/>
<evidence type="ECO:0000256" key="7">
    <source>
        <dbReference type="ARBA" id="ARBA00022679"/>
    </source>
</evidence>
<evidence type="ECO:0000256" key="19">
    <source>
        <dbReference type="ARBA" id="ARBA00061673"/>
    </source>
</evidence>
<organism evidence="23 24">
    <name type="scientific">Elysia crispata</name>
    <name type="common">lettuce slug</name>
    <dbReference type="NCBI Taxonomy" id="231223"/>
    <lineage>
        <taxon>Eukaryota</taxon>
        <taxon>Metazoa</taxon>
        <taxon>Spiralia</taxon>
        <taxon>Lophotrochozoa</taxon>
        <taxon>Mollusca</taxon>
        <taxon>Gastropoda</taxon>
        <taxon>Heterobranchia</taxon>
        <taxon>Euthyneura</taxon>
        <taxon>Panpulmonata</taxon>
        <taxon>Sacoglossa</taxon>
        <taxon>Placobranchoidea</taxon>
        <taxon>Plakobranchidae</taxon>
        <taxon>Elysia</taxon>
    </lineage>
</organism>
<sequence length="544" mass="60181">MLAKTGLLILTQPVPLIKTWIPKVVAEASRVVSETLYVCLQPALHTQHVAQSSLLHPLALTKEIESCVAAFYGSVSGICQTLDVRILLSHICANTAHYNATPYLLQKSVSVLLCDSLKLKDTWQTNKAHFTEALNSSFSNLDADLYFHYITSIDGKTSANTDESESSCEPLVVYPNVVLGGTFDRLHDGHKVLLSQSCLLCDKKLTIGITDGERNKKKLLWELMQTYSLREEGVVSFVSDIKPTITVEPVQIFDIYGPTITDPDLQCLVVSQETSGGGNAVNQERLKRGFSHLEMVTVDIVDDVCHAENEEEKVSSSSKRKRLLGTLIHPLTAHPHLPPTPYIIGVMGGIASGKSRLCSVLESFGAKVVNCDLLGHKAYVKGTDAHRSIVEEFGNGVVGEDGEINRQKLGPIVFSDKNQLNKLNSIVWPAIRSLAEQEIKKAKSDVVVLEAAVLLEAGWDNMVHEVWTTFIPREDAVNRIITRNGLSQDDAEKRIDSQMSNSERLQKTNVAFCTQWDTQITDRQIEKAWSLLQTRIKAKAQTKL</sequence>
<evidence type="ECO:0000313" key="24">
    <source>
        <dbReference type="Proteomes" id="UP001283361"/>
    </source>
</evidence>
<feature type="domain" description="Cytidyltransferase-like" evidence="22">
    <location>
        <begin position="178"/>
        <end position="321"/>
    </location>
</feature>
<comment type="subunit">
    <text evidence="3">Monomer.</text>
</comment>
<dbReference type="EMBL" id="JAWDGP010006114">
    <property type="protein sequence ID" value="KAK3746922.1"/>
    <property type="molecule type" value="Genomic_DNA"/>
</dbReference>
<dbReference type="GO" id="GO:0005759">
    <property type="term" value="C:mitochondrial matrix"/>
    <property type="evidence" value="ECO:0007669"/>
    <property type="project" value="UniProtKB-SubCell"/>
</dbReference>
<evidence type="ECO:0000256" key="1">
    <source>
        <dbReference type="ARBA" id="ARBA00004305"/>
    </source>
</evidence>
<dbReference type="Gene3D" id="3.40.50.620">
    <property type="entry name" value="HUPs"/>
    <property type="match status" value="1"/>
</dbReference>
<dbReference type="HAMAP" id="MF_00376">
    <property type="entry name" value="Dephospho_CoA_kinase"/>
    <property type="match status" value="1"/>
</dbReference>
<dbReference type="NCBIfam" id="TIGR00125">
    <property type="entry name" value="cyt_tran_rel"/>
    <property type="match status" value="1"/>
</dbReference>
<dbReference type="AlphaFoldDB" id="A0AAE0YIU0"/>
<accession>A0AAE0YIU0</accession>
<dbReference type="InterPro" id="IPR027417">
    <property type="entry name" value="P-loop_NTPase"/>
</dbReference>
<keyword evidence="10" id="KW-0418">Kinase</keyword>
<dbReference type="Proteomes" id="UP001283361">
    <property type="component" value="Unassembled WGS sequence"/>
</dbReference>
<evidence type="ECO:0000256" key="15">
    <source>
        <dbReference type="ARBA" id="ARBA00051912"/>
    </source>
</evidence>
<dbReference type="CDD" id="cd02164">
    <property type="entry name" value="PPAT_CoAS"/>
    <property type="match status" value="1"/>
</dbReference>
<comment type="similarity">
    <text evidence="19">In the central section; belongs to the eukaryotic CoaD family.</text>
</comment>
<dbReference type="FunFam" id="3.40.50.300:FF:000899">
    <property type="entry name" value="Bifunctional coenzyme A synthase"/>
    <property type="match status" value="1"/>
</dbReference>
<dbReference type="InterPro" id="IPR004821">
    <property type="entry name" value="Cyt_trans-like"/>
</dbReference>
<evidence type="ECO:0000256" key="17">
    <source>
        <dbReference type="ARBA" id="ARBA00060565"/>
    </source>
</evidence>
<evidence type="ECO:0000259" key="22">
    <source>
        <dbReference type="Pfam" id="PF01467"/>
    </source>
</evidence>
<dbReference type="SUPFAM" id="SSF52540">
    <property type="entry name" value="P-loop containing nucleoside triphosphate hydrolases"/>
    <property type="match status" value="1"/>
</dbReference>
<keyword evidence="7" id="KW-0808">Transferase</keyword>
<comment type="subcellular location">
    <subcellularLocation>
        <location evidence="2">Cytoplasm</location>
    </subcellularLocation>
    <subcellularLocation>
        <location evidence="1">Mitochondrion matrix</location>
    </subcellularLocation>
</comment>
<evidence type="ECO:0000313" key="23">
    <source>
        <dbReference type="EMBL" id="KAK3746922.1"/>
    </source>
</evidence>
<dbReference type="SUPFAM" id="SSF52374">
    <property type="entry name" value="Nucleotidylyl transferase"/>
    <property type="match status" value="1"/>
</dbReference>
<evidence type="ECO:0000256" key="13">
    <source>
        <dbReference type="ARBA" id="ARBA00023268"/>
    </source>
</evidence>
<dbReference type="PANTHER" id="PTHR10695">
    <property type="entry name" value="DEPHOSPHO-COA KINASE-RELATED"/>
    <property type="match status" value="1"/>
</dbReference>
<keyword evidence="9" id="KW-0547">Nucleotide-binding</keyword>
<comment type="function">
    <text evidence="16">Bifunctional enzyme that catalyzes the fourth and fifth sequential steps of CoA biosynthetic pathway. The fourth reaction is catalyzed by the phosphopantetheine adenylyltransferase, coded by the coaD domain; the fifth reaction is catalyzed by the dephospho-CoA kinase, coded by the coaE domain. May act as a point of CoA biosynthesis regulation.</text>
</comment>
<keyword evidence="5" id="KW-0963">Cytoplasm</keyword>
<evidence type="ECO:0000256" key="16">
    <source>
        <dbReference type="ARBA" id="ARBA00059677"/>
    </source>
</evidence>
<dbReference type="GO" id="GO:0004595">
    <property type="term" value="F:pantetheine-phosphate adenylyltransferase activity"/>
    <property type="evidence" value="ECO:0007669"/>
    <property type="project" value="UniProtKB-EC"/>
</dbReference>
<dbReference type="InterPro" id="IPR001977">
    <property type="entry name" value="Depp_CoAkinase"/>
</dbReference>
<comment type="caution">
    <text evidence="23">The sequence shown here is derived from an EMBL/GenBank/DDBJ whole genome shotgun (WGS) entry which is preliminary data.</text>
</comment>
<dbReference type="PROSITE" id="PS51219">
    <property type="entry name" value="DPCK"/>
    <property type="match status" value="1"/>
</dbReference>
<dbReference type="Pfam" id="PF01121">
    <property type="entry name" value="CoaE"/>
    <property type="match status" value="1"/>
</dbReference>
<dbReference type="PANTHER" id="PTHR10695:SF46">
    <property type="entry name" value="BIFUNCTIONAL COENZYME A SYNTHASE-RELATED"/>
    <property type="match status" value="1"/>
</dbReference>
<dbReference type="Pfam" id="PF01467">
    <property type="entry name" value="CTP_transf_like"/>
    <property type="match status" value="1"/>
</dbReference>
<evidence type="ECO:0000256" key="12">
    <source>
        <dbReference type="ARBA" id="ARBA00023128"/>
    </source>
</evidence>
<keyword evidence="12" id="KW-0496">Mitochondrion</keyword>
<evidence type="ECO:0000256" key="14">
    <source>
        <dbReference type="ARBA" id="ARBA00051310"/>
    </source>
</evidence>
<evidence type="ECO:0000256" key="2">
    <source>
        <dbReference type="ARBA" id="ARBA00004496"/>
    </source>
</evidence>
<evidence type="ECO:0000256" key="8">
    <source>
        <dbReference type="ARBA" id="ARBA00022695"/>
    </source>
</evidence>
<dbReference type="EC" id="2.7.1.24" evidence="20"/>
<evidence type="ECO:0000256" key="21">
    <source>
        <dbReference type="ARBA" id="ARBA00067394"/>
    </source>
</evidence>
<evidence type="ECO:0000256" key="5">
    <source>
        <dbReference type="ARBA" id="ARBA00022490"/>
    </source>
</evidence>
<comment type="pathway">
    <text evidence="17">Cofactor biosynthesis; coenzyme A biosynthesis; CoA from (R)-pantothenate: step 4/5.</text>
</comment>
<evidence type="ECO:0000256" key="6">
    <source>
        <dbReference type="ARBA" id="ARBA00022553"/>
    </source>
</evidence>
<dbReference type="GO" id="GO:0004140">
    <property type="term" value="F:dephospho-CoA kinase activity"/>
    <property type="evidence" value="ECO:0007669"/>
    <property type="project" value="UniProtKB-EC"/>
</dbReference>
<evidence type="ECO:0000256" key="3">
    <source>
        <dbReference type="ARBA" id="ARBA00011245"/>
    </source>
</evidence>
<keyword evidence="24" id="KW-1185">Reference proteome</keyword>
<keyword evidence="8" id="KW-0548">Nucleotidyltransferase</keyword>
<keyword evidence="6" id="KW-0597">Phosphoprotein</keyword>
<evidence type="ECO:0000256" key="20">
    <source>
        <dbReference type="ARBA" id="ARBA00066359"/>
    </source>
</evidence>